<dbReference type="PRINTS" id="PR00038">
    <property type="entry name" value="HTHLUXR"/>
</dbReference>
<dbReference type="InterPro" id="IPR000792">
    <property type="entry name" value="Tscrpt_reg_LuxR_C"/>
</dbReference>
<dbReference type="InterPro" id="IPR058245">
    <property type="entry name" value="NreC/VraR/RcsB-like_REC"/>
</dbReference>
<protein>
    <submittedName>
        <fullName evidence="9">Response regulator transcription factor</fullName>
    </submittedName>
</protein>
<organism evidence="9 10">
    <name type="scientific">Paraburkholderia azotifigens</name>
    <dbReference type="NCBI Taxonomy" id="2057004"/>
    <lineage>
        <taxon>Bacteria</taxon>
        <taxon>Pseudomonadati</taxon>
        <taxon>Pseudomonadota</taxon>
        <taxon>Betaproteobacteria</taxon>
        <taxon>Burkholderiales</taxon>
        <taxon>Burkholderiaceae</taxon>
        <taxon>Paraburkholderia</taxon>
    </lineage>
</organism>
<dbReference type="RefSeq" id="WP_028364224.1">
    <property type="nucleotide sequence ID" value="NZ_JAZHFZ010000040.1"/>
</dbReference>
<dbReference type="InterPro" id="IPR011006">
    <property type="entry name" value="CheY-like_superfamily"/>
</dbReference>
<dbReference type="PANTHER" id="PTHR43214:SF41">
    <property type="entry name" value="NITRATE_NITRITE RESPONSE REGULATOR PROTEIN NARP"/>
    <property type="match status" value="1"/>
</dbReference>
<dbReference type="AlphaFoldDB" id="A0A5C6V507"/>
<proteinExistence type="predicted"/>
<dbReference type="InterPro" id="IPR001789">
    <property type="entry name" value="Sig_transdc_resp-reg_receiver"/>
</dbReference>
<feature type="domain" description="Response regulatory" evidence="7">
    <location>
        <begin position="3"/>
        <end position="119"/>
    </location>
</feature>
<dbReference type="Gene3D" id="3.40.50.2300">
    <property type="match status" value="1"/>
</dbReference>
<keyword evidence="11" id="KW-1185">Reference proteome</keyword>
<dbReference type="Proteomes" id="UP001481677">
    <property type="component" value="Unassembled WGS sequence"/>
</dbReference>
<feature type="domain" description="HTH luxR-type" evidence="6">
    <location>
        <begin position="142"/>
        <end position="207"/>
    </location>
</feature>
<evidence type="ECO:0000313" key="10">
    <source>
        <dbReference type="Proteomes" id="UP000321776"/>
    </source>
</evidence>
<dbReference type="Proteomes" id="UP000321776">
    <property type="component" value="Unassembled WGS sequence"/>
</dbReference>
<evidence type="ECO:0000259" key="6">
    <source>
        <dbReference type="PROSITE" id="PS50043"/>
    </source>
</evidence>
<dbReference type="InterPro" id="IPR039420">
    <property type="entry name" value="WalR-like"/>
</dbReference>
<reference evidence="8 11" key="3">
    <citation type="submission" date="2024-01" db="EMBL/GenBank/DDBJ databases">
        <title>The diversity of rhizobia nodulating Mimosa spp. in eleven states of Brazil covering several biomes is determined by host plant, location, and edaphic factors.</title>
        <authorList>
            <person name="Rouws L."/>
            <person name="Barauna A."/>
            <person name="Beukes C."/>
            <person name="De Faria S.M."/>
            <person name="Gross E."/>
            <person name="Dos Reis Junior F.B."/>
            <person name="Simon M."/>
            <person name="Maluk M."/>
            <person name="Odee D.W."/>
            <person name="Kenicer G."/>
            <person name="Young J.P.W."/>
            <person name="Reis V.M."/>
            <person name="Zilli J."/>
            <person name="James E.K."/>
        </authorList>
    </citation>
    <scope>NUCLEOTIDE SEQUENCE [LARGE SCALE GENOMIC DNA]</scope>
    <source>
        <strain evidence="8 11">JPY530</strain>
    </source>
</reference>
<feature type="modified residue" description="4-aspartylphosphate" evidence="5">
    <location>
        <position position="54"/>
    </location>
</feature>
<dbReference type="GO" id="GO:0006355">
    <property type="term" value="P:regulation of DNA-templated transcription"/>
    <property type="evidence" value="ECO:0007669"/>
    <property type="project" value="InterPro"/>
</dbReference>
<keyword evidence="1 5" id="KW-0597">Phosphoprotein</keyword>
<dbReference type="GO" id="GO:0003677">
    <property type="term" value="F:DNA binding"/>
    <property type="evidence" value="ECO:0007669"/>
    <property type="project" value="UniProtKB-KW"/>
</dbReference>
<comment type="caution">
    <text evidence="9">The sequence shown here is derived from an EMBL/GenBank/DDBJ whole genome shotgun (WGS) entry which is preliminary data.</text>
</comment>
<dbReference type="InterPro" id="IPR016032">
    <property type="entry name" value="Sig_transdc_resp-reg_C-effctor"/>
</dbReference>
<evidence type="ECO:0000256" key="4">
    <source>
        <dbReference type="ARBA" id="ARBA00023163"/>
    </source>
</evidence>
<dbReference type="CDD" id="cd06170">
    <property type="entry name" value="LuxR_C_like"/>
    <property type="match status" value="1"/>
</dbReference>
<evidence type="ECO:0000313" key="11">
    <source>
        <dbReference type="Proteomes" id="UP001481677"/>
    </source>
</evidence>
<dbReference type="EMBL" id="JAZHGA010000040">
    <property type="protein sequence ID" value="MEM5344962.1"/>
    <property type="molecule type" value="Genomic_DNA"/>
</dbReference>
<keyword evidence="2" id="KW-0805">Transcription regulation</keyword>
<evidence type="ECO:0000313" key="9">
    <source>
        <dbReference type="EMBL" id="TXC79954.1"/>
    </source>
</evidence>
<accession>A0A5C6V507</accession>
<reference evidence="9 10" key="1">
    <citation type="journal article" date="2018" name="Int. J. Syst. Evol. Microbiol.">
        <title>Paraburkholderia azotifigens sp. nov., a nitrogen-fixing bacterium isolated from paddy soil.</title>
        <authorList>
            <person name="Choi G.M."/>
            <person name="Im W.T."/>
        </authorList>
    </citation>
    <scope>NUCLEOTIDE SEQUENCE [LARGE SCALE GENOMIC DNA]</scope>
    <source>
        <strain evidence="9 10">NF 2-5-3</strain>
    </source>
</reference>
<dbReference type="Pfam" id="PF00196">
    <property type="entry name" value="GerE"/>
    <property type="match status" value="1"/>
</dbReference>
<dbReference type="PANTHER" id="PTHR43214">
    <property type="entry name" value="TWO-COMPONENT RESPONSE REGULATOR"/>
    <property type="match status" value="1"/>
</dbReference>
<evidence type="ECO:0000256" key="5">
    <source>
        <dbReference type="PROSITE-ProRule" id="PRU00169"/>
    </source>
</evidence>
<name>A0A5C6V507_9BURK</name>
<keyword evidence="3" id="KW-0238">DNA-binding</keyword>
<dbReference type="CDD" id="cd17535">
    <property type="entry name" value="REC_NarL-like"/>
    <property type="match status" value="1"/>
</dbReference>
<dbReference type="PROSITE" id="PS50043">
    <property type="entry name" value="HTH_LUXR_2"/>
    <property type="match status" value="1"/>
</dbReference>
<evidence type="ECO:0000256" key="2">
    <source>
        <dbReference type="ARBA" id="ARBA00023015"/>
    </source>
</evidence>
<sequence length="215" mass="23556">MIKVLLADDHTLVRDGLRHILQSASGFDVAGEACDSATTVALVRATDAHVLVLDLSMPGRNGIDLIRQIKDEEPALRILVLTMHAEQQYAVRAFKAGASGYMTKESASAELVGAVTKVAAGGVYVSLAMAERFAQNLNEPAEALPHQRLSDREFDVFRRIVAGQTITEIAHKLCLSVKTVSTHKTRILEKMQMPNENGLVRYAIRHKLIDDEADL</sequence>
<dbReference type="EMBL" id="VOQS01000005">
    <property type="protein sequence ID" value="TXC79954.1"/>
    <property type="molecule type" value="Genomic_DNA"/>
</dbReference>
<dbReference type="SUPFAM" id="SSF46894">
    <property type="entry name" value="C-terminal effector domain of the bipartite response regulators"/>
    <property type="match status" value="1"/>
</dbReference>
<evidence type="ECO:0000256" key="3">
    <source>
        <dbReference type="ARBA" id="ARBA00023125"/>
    </source>
</evidence>
<reference evidence="9" key="2">
    <citation type="submission" date="2019-08" db="EMBL/GenBank/DDBJ databases">
        <authorList>
            <person name="Im W.-T."/>
        </authorList>
    </citation>
    <scope>NUCLEOTIDE SEQUENCE</scope>
    <source>
        <strain evidence="9">NF 2-5-3</strain>
    </source>
</reference>
<keyword evidence="4" id="KW-0804">Transcription</keyword>
<dbReference type="PROSITE" id="PS50110">
    <property type="entry name" value="RESPONSE_REGULATORY"/>
    <property type="match status" value="1"/>
</dbReference>
<gene>
    <name evidence="9" type="ORF">FRZ40_37175</name>
    <name evidence="8" type="ORF">V4C56_35720</name>
</gene>
<dbReference type="SUPFAM" id="SSF52172">
    <property type="entry name" value="CheY-like"/>
    <property type="match status" value="1"/>
</dbReference>
<evidence type="ECO:0000259" key="7">
    <source>
        <dbReference type="PROSITE" id="PS50110"/>
    </source>
</evidence>
<dbReference type="SMART" id="SM00448">
    <property type="entry name" value="REC"/>
    <property type="match status" value="1"/>
</dbReference>
<evidence type="ECO:0000313" key="8">
    <source>
        <dbReference type="EMBL" id="MEM5344962.1"/>
    </source>
</evidence>
<dbReference type="GO" id="GO:0000160">
    <property type="term" value="P:phosphorelay signal transduction system"/>
    <property type="evidence" value="ECO:0007669"/>
    <property type="project" value="InterPro"/>
</dbReference>
<dbReference type="Pfam" id="PF00072">
    <property type="entry name" value="Response_reg"/>
    <property type="match status" value="1"/>
</dbReference>
<dbReference type="SMART" id="SM00421">
    <property type="entry name" value="HTH_LUXR"/>
    <property type="match status" value="1"/>
</dbReference>
<evidence type="ECO:0000256" key="1">
    <source>
        <dbReference type="ARBA" id="ARBA00022553"/>
    </source>
</evidence>